<sequence length="251" mass="27635">MTSEILNSRLDSVLKMMNANYSGVAHSPSAIKGSARANFINNYLEQVVPQGCRISTSGEIIDNKGGSTGELDIIIENGYFPNIPVVGDKSSRLFFAEGVAAVIEVKSSLQNQWNEAMHTGQRLSQVTRDVQASQASSYNQPTFIRVSGFNSHPGMPKAPVMPQDVFFKKVPFFLVGYTGWEKFETLKEKFSNANGILTGILQLDKGYFICDDSCGGINARGPVCLMAFINAIYESYNYIKNPNTDLLSYVR</sequence>
<organism evidence="2 3">
    <name type="scientific">Serratia fonticola</name>
    <dbReference type="NCBI Taxonomy" id="47917"/>
    <lineage>
        <taxon>Bacteria</taxon>
        <taxon>Pseudomonadati</taxon>
        <taxon>Pseudomonadota</taxon>
        <taxon>Gammaproteobacteria</taxon>
        <taxon>Enterobacterales</taxon>
        <taxon>Yersiniaceae</taxon>
        <taxon>Serratia</taxon>
    </lineage>
</organism>
<dbReference type="Pfam" id="PF20247">
    <property type="entry name" value="DUF6602"/>
    <property type="match status" value="1"/>
</dbReference>
<proteinExistence type="predicted"/>
<gene>
    <name evidence="2" type="ORF">RDT67_20255</name>
</gene>
<evidence type="ECO:0000313" key="3">
    <source>
        <dbReference type="Proteomes" id="UP001224622"/>
    </source>
</evidence>
<dbReference type="Proteomes" id="UP001224622">
    <property type="component" value="Unassembled WGS sequence"/>
</dbReference>
<protein>
    <recommendedName>
        <fullName evidence="1">DUF6602 domain-containing protein</fullName>
    </recommendedName>
</protein>
<dbReference type="RefSeq" id="WP_309048184.1">
    <property type="nucleotide sequence ID" value="NZ_JAVIGA010000026.1"/>
</dbReference>
<evidence type="ECO:0000313" key="2">
    <source>
        <dbReference type="EMBL" id="MDQ9128755.1"/>
    </source>
</evidence>
<accession>A0AAJ2DDT0</accession>
<evidence type="ECO:0000259" key="1">
    <source>
        <dbReference type="Pfam" id="PF20247"/>
    </source>
</evidence>
<comment type="caution">
    <text evidence="2">The sequence shown here is derived from an EMBL/GenBank/DDBJ whole genome shotgun (WGS) entry which is preliminary data.</text>
</comment>
<dbReference type="AlphaFoldDB" id="A0AAJ2DDT0"/>
<reference evidence="2" key="1">
    <citation type="submission" date="2023-08" db="EMBL/GenBank/DDBJ databases">
        <title>The Comparative Genomic Analysis of Yersiniaceae from Polar Regions.</title>
        <authorList>
            <person name="Goncharov A."/>
            <person name="Aslanov B."/>
            <person name="Kolodzhieva V."/>
            <person name="Azarov D."/>
            <person name="Mochov A."/>
            <person name="Lebedeva E."/>
        </authorList>
    </citation>
    <scope>NUCLEOTIDE SEQUENCE</scope>
    <source>
        <strain evidence="2">Vf</strain>
    </source>
</reference>
<name>A0AAJ2DDT0_SERFO</name>
<dbReference type="InterPro" id="IPR046537">
    <property type="entry name" value="DUF6602"/>
</dbReference>
<dbReference type="EMBL" id="JAVIGA010000026">
    <property type="protein sequence ID" value="MDQ9128755.1"/>
    <property type="molecule type" value="Genomic_DNA"/>
</dbReference>
<feature type="domain" description="DUF6602" evidence="1">
    <location>
        <begin position="24"/>
        <end position="119"/>
    </location>
</feature>